<dbReference type="CDD" id="cd21809">
    <property type="entry name" value="ABC-2_lan_permease-like"/>
    <property type="match status" value="1"/>
</dbReference>
<feature type="transmembrane region" description="Helical" evidence="1">
    <location>
        <begin position="219"/>
        <end position="243"/>
    </location>
</feature>
<name>A0A6M0H4H1_9CLOT</name>
<sequence>MRSLIYCELLKLKNSKMVLISILGAMSTPFMMFIESLQTHFQHPERVITLTNVYDNSLLYMMLLSNMMIYVVITAYLFSREYIENTLKIILPIPISRTKLLLGKFITLFFLIVILNFVTWAGILILSGIYNSIFDMVGYNLLISIEWLFKYLVASILMYLTISPFAYIALKTKGFVAPVIASAVIVMGSAALSNQDFGALYPWTATFFLIKGKLQSTGYSITLGITIIAFVSIVGFLLTFNYFKKEDLK</sequence>
<evidence type="ECO:0000313" key="3">
    <source>
        <dbReference type="Proteomes" id="UP000481872"/>
    </source>
</evidence>
<reference evidence="2 3" key="1">
    <citation type="submission" date="2020-02" db="EMBL/GenBank/DDBJ databases">
        <title>Genome assembly of a novel Clostridium senegalense strain.</title>
        <authorList>
            <person name="Gupta T.B."/>
            <person name="Jauregui R."/>
            <person name="Maclean P."/>
            <person name="Nawarathana A."/>
            <person name="Brightwell G."/>
        </authorList>
    </citation>
    <scope>NUCLEOTIDE SEQUENCE [LARGE SCALE GENOMIC DNA]</scope>
    <source>
        <strain evidence="2 3">AGRFS4</strain>
    </source>
</reference>
<accession>A0A6M0H4H1</accession>
<evidence type="ECO:0000256" key="1">
    <source>
        <dbReference type="SAM" id="Phobius"/>
    </source>
</evidence>
<keyword evidence="1" id="KW-0472">Membrane</keyword>
<feature type="transmembrane region" description="Helical" evidence="1">
    <location>
        <begin position="58"/>
        <end position="79"/>
    </location>
</feature>
<proteinExistence type="predicted"/>
<keyword evidence="1" id="KW-1133">Transmembrane helix</keyword>
<feature type="transmembrane region" description="Helical" evidence="1">
    <location>
        <begin position="175"/>
        <end position="193"/>
    </location>
</feature>
<organism evidence="2 3">
    <name type="scientific">Clostridium senegalense</name>
    <dbReference type="NCBI Taxonomy" id="1465809"/>
    <lineage>
        <taxon>Bacteria</taxon>
        <taxon>Bacillati</taxon>
        <taxon>Bacillota</taxon>
        <taxon>Clostridia</taxon>
        <taxon>Eubacteriales</taxon>
        <taxon>Clostridiaceae</taxon>
        <taxon>Clostridium</taxon>
    </lineage>
</organism>
<dbReference type="Proteomes" id="UP000481872">
    <property type="component" value="Unassembled WGS sequence"/>
</dbReference>
<comment type="caution">
    <text evidence="2">The sequence shown here is derived from an EMBL/GenBank/DDBJ whole genome shotgun (WGS) entry which is preliminary data.</text>
</comment>
<keyword evidence="3" id="KW-1185">Reference proteome</keyword>
<dbReference type="RefSeq" id="WP_061996870.1">
    <property type="nucleotide sequence ID" value="NZ_JAAGPU010000023.1"/>
</dbReference>
<protein>
    <submittedName>
        <fullName evidence="2">ABC transporter permease subunit</fullName>
    </submittedName>
</protein>
<keyword evidence="1" id="KW-0812">Transmembrane</keyword>
<feature type="transmembrane region" description="Helical" evidence="1">
    <location>
        <begin position="18"/>
        <end position="38"/>
    </location>
</feature>
<gene>
    <name evidence="2" type="ORF">G3M99_12165</name>
</gene>
<feature type="transmembrane region" description="Helical" evidence="1">
    <location>
        <begin position="100"/>
        <end position="127"/>
    </location>
</feature>
<dbReference type="Pfam" id="PF12730">
    <property type="entry name" value="ABC2_membrane_4"/>
    <property type="match status" value="1"/>
</dbReference>
<feature type="transmembrane region" description="Helical" evidence="1">
    <location>
        <begin position="147"/>
        <end position="168"/>
    </location>
</feature>
<dbReference type="AlphaFoldDB" id="A0A6M0H4H1"/>
<dbReference type="EMBL" id="JAAGPU010000023">
    <property type="protein sequence ID" value="NEU05595.1"/>
    <property type="molecule type" value="Genomic_DNA"/>
</dbReference>
<evidence type="ECO:0000313" key="2">
    <source>
        <dbReference type="EMBL" id="NEU05595.1"/>
    </source>
</evidence>